<dbReference type="PROSITE" id="PS51450">
    <property type="entry name" value="LRR"/>
    <property type="match status" value="4"/>
</dbReference>
<evidence type="ECO:0000256" key="6">
    <source>
        <dbReference type="ARBA" id="ARBA00022729"/>
    </source>
</evidence>
<evidence type="ECO:0000256" key="16">
    <source>
        <dbReference type="SAM" id="Phobius"/>
    </source>
</evidence>
<feature type="transmembrane region" description="Helical" evidence="16">
    <location>
        <begin position="838"/>
        <end position="861"/>
    </location>
</feature>
<dbReference type="Proteomes" id="UP001352852">
    <property type="component" value="Unassembled WGS sequence"/>
</dbReference>
<dbReference type="InterPro" id="IPR003591">
    <property type="entry name" value="Leu-rich_rpt_typical-subtyp"/>
</dbReference>
<keyword evidence="4" id="KW-0433">Leucine-rich repeat</keyword>
<keyword evidence="13" id="KW-0325">Glycoprotein</keyword>
<dbReference type="SMART" id="SM00255">
    <property type="entry name" value="TIR"/>
    <property type="match status" value="1"/>
</dbReference>
<gene>
    <name evidence="18" type="ORF">CHARACLAT_027366</name>
</gene>
<dbReference type="Pfam" id="PF13855">
    <property type="entry name" value="LRR_8"/>
    <property type="match status" value="5"/>
</dbReference>
<dbReference type="SUPFAM" id="SSF52200">
    <property type="entry name" value="Toll/Interleukin receptor TIR domain"/>
    <property type="match status" value="1"/>
</dbReference>
<accession>A0ABU7DKA6</accession>
<dbReference type="PANTHER" id="PTHR47410">
    <property type="entry name" value="TOLL-LIKE RECEPTOR 7-RELATED"/>
    <property type="match status" value="1"/>
</dbReference>
<dbReference type="Gene3D" id="3.40.50.10140">
    <property type="entry name" value="Toll/interleukin-1 receptor homology (TIR) domain"/>
    <property type="match status" value="1"/>
</dbReference>
<dbReference type="InterPro" id="IPR001611">
    <property type="entry name" value="Leu-rich_rpt"/>
</dbReference>
<comment type="subcellular location">
    <subcellularLocation>
        <location evidence="15">Endomembrane system</location>
        <topology evidence="15">Single-pass type I membrane protein</topology>
    </subcellularLocation>
    <subcellularLocation>
        <location evidence="1">Endosome</location>
    </subcellularLocation>
</comment>
<keyword evidence="9" id="KW-0391">Immunity</keyword>
<evidence type="ECO:0000256" key="7">
    <source>
        <dbReference type="ARBA" id="ARBA00022737"/>
    </source>
</evidence>
<dbReference type="Pfam" id="PF01582">
    <property type="entry name" value="TIR"/>
    <property type="match status" value="1"/>
</dbReference>
<protein>
    <recommendedName>
        <fullName evidence="17">TIR domain-containing protein</fullName>
    </recommendedName>
</protein>
<evidence type="ECO:0000256" key="3">
    <source>
        <dbReference type="ARBA" id="ARBA00022588"/>
    </source>
</evidence>
<keyword evidence="7" id="KW-0677">Repeat</keyword>
<keyword evidence="6" id="KW-0732">Signal</keyword>
<evidence type="ECO:0000256" key="8">
    <source>
        <dbReference type="ARBA" id="ARBA00022753"/>
    </source>
</evidence>
<evidence type="ECO:0000256" key="12">
    <source>
        <dbReference type="ARBA" id="ARBA00023170"/>
    </source>
</evidence>
<keyword evidence="3" id="KW-0399">Innate immunity</keyword>
<evidence type="ECO:0000256" key="10">
    <source>
        <dbReference type="ARBA" id="ARBA00022989"/>
    </source>
</evidence>
<dbReference type="PANTHER" id="PTHR47410:SF1">
    <property type="entry name" value="TOLL-LIKE RECEPTOR 8"/>
    <property type="match status" value="1"/>
</dbReference>
<dbReference type="SUPFAM" id="SSF52058">
    <property type="entry name" value="L domain-like"/>
    <property type="match status" value="3"/>
</dbReference>
<evidence type="ECO:0000256" key="1">
    <source>
        <dbReference type="ARBA" id="ARBA00004177"/>
    </source>
</evidence>
<evidence type="ECO:0000256" key="15">
    <source>
        <dbReference type="ARBA" id="ARBA00046288"/>
    </source>
</evidence>
<dbReference type="InterPro" id="IPR035897">
    <property type="entry name" value="Toll_tir_struct_dom_sf"/>
</dbReference>
<evidence type="ECO:0000256" key="4">
    <source>
        <dbReference type="ARBA" id="ARBA00022614"/>
    </source>
</evidence>
<dbReference type="EMBL" id="JAHUTJ010028034">
    <property type="protein sequence ID" value="MED6275526.1"/>
    <property type="molecule type" value="Genomic_DNA"/>
</dbReference>
<comment type="caution">
    <text evidence="18">The sequence shown here is derived from an EMBL/GenBank/DDBJ whole genome shotgun (WGS) entry which is preliminary data.</text>
</comment>
<keyword evidence="10 16" id="KW-1133">Transmembrane helix</keyword>
<evidence type="ECO:0000256" key="14">
    <source>
        <dbReference type="ARBA" id="ARBA00023198"/>
    </source>
</evidence>
<evidence type="ECO:0000313" key="19">
    <source>
        <dbReference type="Proteomes" id="UP001352852"/>
    </source>
</evidence>
<evidence type="ECO:0000256" key="11">
    <source>
        <dbReference type="ARBA" id="ARBA00023136"/>
    </source>
</evidence>
<dbReference type="Pfam" id="PF13516">
    <property type="entry name" value="LRR_6"/>
    <property type="match status" value="2"/>
</dbReference>
<comment type="similarity">
    <text evidence="2">Belongs to the Toll-like receptor family.</text>
</comment>
<evidence type="ECO:0000256" key="9">
    <source>
        <dbReference type="ARBA" id="ARBA00022859"/>
    </source>
</evidence>
<feature type="domain" description="TIR" evidence="17">
    <location>
        <begin position="885"/>
        <end position="1029"/>
    </location>
</feature>
<keyword evidence="11 16" id="KW-0472">Membrane</keyword>
<dbReference type="Gene3D" id="3.80.10.10">
    <property type="entry name" value="Ribonuclease Inhibitor"/>
    <property type="match status" value="1"/>
</dbReference>
<keyword evidence="12" id="KW-0675">Receptor</keyword>
<evidence type="ECO:0000259" key="17">
    <source>
        <dbReference type="PROSITE" id="PS50104"/>
    </source>
</evidence>
<name>A0ABU7DKA6_9TELE</name>
<keyword evidence="8" id="KW-0967">Endosome</keyword>
<proteinExistence type="inferred from homology"/>
<sequence length="1048" mass="121145">MDNTVWSLFRVIDTFHKERKPQKTVNCWIHLLLLGLYCHLETQPAACEPHWTAQFLCDVTASNTSKVLFDCSRRALEKVPVGITSNVTALDLSENSLKTIRTDEFSSLLNLTWLNLNWANLNKKVIFMANLKNLKKLHELKMSGNGLEEIPSTLPVTVEILDLSGNNITFLNQSSFAGLPNLTQLWLSKNCYYWNPCGRPVTIWENSLIHMSKLQYLDLSYNNLTQVPKGLPESLELLNVSCNKIQYIHKNDFFGLNNLKLLKIQGNCPRCENAPYPCVPCPKHSLGIDADAFESLSQLEELNMGGNSLEYLNPLWFKNLRKLKHLLLSFNFLLNEITGKAEFLQFLPRLEVIEFSFNYALKQYPVTINLSNEFSNLKSLRTLHMEGMVFQNIGPNTLKPLYGLRNLSALNLGTNFIIQADSTVFTKFHQLKMIYLAENRLYPTPHKKVLNLEDGYTQKSDFSVSSFIKLPPKDFTFELTHGLIKPQCFNSGRVLVLSSNNLFFISQKQFEGYGDIACLNLSGNGFSAAPNGTEFSLLPNLTYLDLSFNKIDLAYDHNFQELQKLEVLDLSWNSHYFKSYGITHNLNFLKYLPVLRVLNMSHNSISTLTTKQMHSRSLAELQFTHNDLGTLWKEGDDSYKTLFTNLTNLTVLDISWNKIKKIPYDVYKKFPMNLTELHISHNEITDFLWDSVTYFHQLKILDLSHNSLSNIAGIKRITSLSLTFLYLTHNKIFHLGNVAFNGMKSLDTLSLGSNKLTIINQSTFQPRPENLKTLFLQKNPFQCTCDSLDFIVWLGKTQIKIPRLTTEVRCETPEKDRNKLLIYFKIDQCVNDDQAFRMFVLTTFFLILFMFVATVAHLFYWDASYAMHYIKAKLKGYKSLYSQENIYDVFVTYDTKDPRVSEWVMMNLRVKLEEEGEKLLPLCLEERDWPPGVPLVDNLTQSIQNSRKTLFVLTEAYVKTGVFKLAMYLAHQRLLDENVDVIVLLMLEPVLQHSHFLRLRRRLCEKSIVVWPKTAAAEPWFWQNLRNVVRVDNQIMYSKTYKKFFSSK</sequence>
<evidence type="ECO:0000313" key="18">
    <source>
        <dbReference type="EMBL" id="MED6275526.1"/>
    </source>
</evidence>
<dbReference type="PRINTS" id="PR00019">
    <property type="entry name" value="LEURICHRPT"/>
</dbReference>
<evidence type="ECO:0000256" key="13">
    <source>
        <dbReference type="ARBA" id="ARBA00023180"/>
    </source>
</evidence>
<dbReference type="InterPro" id="IPR032675">
    <property type="entry name" value="LRR_dom_sf"/>
</dbReference>
<dbReference type="PROSITE" id="PS50104">
    <property type="entry name" value="TIR"/>
    <property type="match status" value="1"/>
</dbReference>
<evidence type="ECO:0000256" key="2">
    <source>
        <dbReference type="ARBA" id="ARBA00009634"/>
    </source>
</evidence>
<reference evidence="18 19" key="1">
    <citation type="submission" date="2021-06" db="EMBL/GenBank/DDBJ databases">
        <authorList>
            <person name="Palmer J.M."/>
        </authorList>
    </citation>
    <scope>NUCLEOTIDE SEQUENCE [LARGE SCALE GENOMIC DNA]</scope>
    <source>
        <strain evidence="18 19">CL_MEX2019</strain>
        <tissue evidence="18">Muscle</tissue>
    </source>
</reference>
<dbReference type="InterPro" id="IPR000157">
    <property type="entry name" value="TIR_dom"/>
</dbReference>
<organism evidence="18 19">
    <name type="scientific">Characodon lateralis</name>
    <dbReference type="NCBI Taxonomy" id="208331"/>
    <lineage>
        <taxon>Eukaryota</taxon>
        <taxon>Metazoa</taxon>
        <taxon>Chordata</taxon>
        <taxon>Craniata</taxon>
        <taxon>Vertebrata</taxon>
        <taxon>Euteleostomi</taxon>
        <taxon>Actinopterygii</taxon>
        <taxon>Neopterygii</taxon>
        <taxon>Teleostei</taxon>
        <taxon>Neoteleostei</taxon>
        <taxon>Acanthomorphata</taxon>
        <taxon>Ovalentaria</taxon>
        <taxon>Atherinomorphae</taxon>
        <taxon>Cyprinodontiformes</taxon>
        <taxon>Goodeidae</taxon>
        <taxon>Characodon</taxon>
    </lineage>
</organism>
<evidence type="ECO:0000256" key="5">
    <source>
        <dbReference type="ARBA" id="ARBA00022692"/>
    </source>
</evidence>
<keyword evidence="14" id="KW-0395">Inflammatory response</keyword>
<keyword evidence="19" id="KW-1185">Reference proteome</keyword>
<dbReference type="SMART" id="SM00365">
    <property type="entry name" value="LRR_SD22"/>
    <property type="match status" value="10"/>
</dbReference>
<dbReference type="SMART" id="SM00369">
    <property type="entry name" value="LRR_TYP"/>
    <property type="match status" value="14"/>
</dbReference>
<keyword evidence="5 16" id="KW-0812">Transmembrane</keyword>